<reference evidence="3" key="1">
    <citation type="submission" date="2020-10" db="EMBL/GenBank/DDBJ databases">
        <authorList>
            <person name="Gilroy R."/>
        </authorList>
    </citation>
    <scope>NUCLEOTIDE SEQUENCE</scope>
    <source>
        <strain evidence="3">ChiBcec15-4380</strain>
    </source>
</reference>
<dbReference type="InterPro" id="IPR045679">
    <property type="entry name" value="DUF6199"/>
</dbReference>
<name>A0A9D1DHI6_9FIRM</name>
<evidence type="ECO:0000313" key="4">
    <source>
        <dbReference type="Proteomes" id="UP000824239"/>
    </source>
</evidence>
<evidence type="ECO:0000313" key="3">
    <source>
        <dbReference type="EMBL" id="HIR50701.1"/>
    </source>
</evidence>
<comment type="caution">
    <text evidence="3">The sequence shown here is derived from an EMBL/GenBank/DDBJ whole genome shotgun (WGS) entry which is preliminary data.</text>
</comment>
<reference evidence="3" key="2">
    <citation type="journal article" date="2021" name="PeerJ">
        <title>Extensive microbial diversity within the chicken gut microbiome revealed by metagenomics and culture.</title>
        <authorList>
            <person name="Gilroy R."/>
            <person name="Ravi A."/>
            <person name="Getino M."/>
            <person name="Pursley I."/>
            <person name="Horton D.L."/>
            <person name="Alikhan N.F."/>
            <person name="Baker D."/>
            <person name="Gharbi K."/>
            <person name="Hall N."/>
            <person name="Watson M."/>
            <person name="Adriaenssens E.M."/>
            <person name="Foster-Nyarko E."/>
            <person name="Jarju S."/>
            <person name="Secka A."/>
            <person name="Antonio M."/>
            <person name="Oren A."/>
            <person name="Chaudhuri R.R."/>
            <person name="La Ragione R."/>
            <person name="Hildebrand F."/>
            <person name="Pallen M.J."/>
        </authorList>
    </citation>
    <scope>NUCLEOTIDE SEQUENCE</scope>
    <source>
        <strain evidence="3">ChiBcec15-4380</strain>
    </source>
</reference>
<keyword evidence="1" id="KW-0472">Membrane</keyword>
<feature type="transmembrane region" description="Helical" evidence="1">
    <location>
        <begin position="51"/>
        <end position="72"/>
    </location>
</feature>
<organism evidence="3 4">
    <name type="scientific">Candidatus Avoscillospira avicola</name>
    <dbReference type="NCBI Taxonomy" id="2840706"/>
    <lineage>
        <taxon>Bacteria</taxon>
        <taxon>Bacillati</taxon>
        <taxon>Bacillota</taxon>
        <taxon>Clostridia</taxon>
        <taxon>Eubacteriales</taxon>
        <taxon>Oscillospiraceae</taxon>
        <taxon>Oscillospiraceae incertae sedis</taxon>
        <taxon>Candidatus Avoscillospira</taxon>
    </lineage>
</organism>
<evidence type="ECO:0000259" key="2">
    <source>
        <dbReference type="Pfam" id="PF19701"/>
    </source>
</evidence>
<gene>
    <name evidence="3" type="ORF">IAA53_05370</name>
</gene>
<dbReference type="Proteomes" id="UP000824239">
    <property type="component" value="Unassembled WGS sequence"/>
</dbReference>
<feature type="transmembrane region" description="Helical" evidence="1">
    <location>
        <begin position="12"/>
        <end position="31"/>
    </location>
</feature>
<dbReference type="EMBL" id="DVHE01000046">
    <property type="protein sequence ID" value="HIR50701.1"/>
    <property type="molecule type" value="Genomic_DNA"/>
</dbReference>
<proteinExistence type="predicted"/>
<keyword evidence="1" id="KW-0812">Transmembrane</keyword>
<sequence length="73" mass="7708">MDHSVERSASGKYVAPGLLLILLGVVNAAFPRAMWYLSYGWRFKNAEPSDAALLVGRAGGAVVAVAGVICLFL</sequence>
<dbReference type="Pfam" id="PF19701">
    <property type="entry name" value="DUF6199"/>
    <property type="match status" value="1"/>
</dbReference>
<keyword evidence="1" id="KW-1133">Transmembrane helix</keyword>
<dbReference type="AlphaFoldDB" id="A0A9D1DHI6"/>
<evidence type="ECO:0000256" key="1">
    <source>
        <dbReference type="SAM" id="Phobius"/>
    </source>
</evidence>
<accession>A0A9D1DHI6</accession>
<feature type="domain" description="DUF6199" evidence="2">
    <location>
        <begin position="17"/>
        <end position="72"/>
    </location>
</feature>
<protein>
    <recommendedName>
        <fullName evidence="2">DUF6199 domain-containing protein</fullName>
    </recommendedName>
</protein>